<dbReference type="InterPro" id="IPR000700">
    <property type="entry name" value="PAS-assoc_C"/>
</dbReference>
<dbReference type="GO" id="GO:0005886">
    <property type="term" value="C:plasma membrane"/>
    <property type="evidence" value="ECO:0007669"/>
    <property type="project" value="UniProtKB-SubCell"/>
</dbReference>
<evidence type="ECO:0000259" key="10">
    <source>
        <dbReference type="PROSITE" id="PS50113"/>
    </source>
</evidence>
<dbReference type="SUPFAM" id="SSF55073">
    <property type="entry name" value="Nucleotide cyclase"/>
    <property type="match status" value="1"/>
</dbReference>
<feature type="transmembrane region" description="Helical" evidence="8">
    <location>
        <begin position="314"/>
        <end position="337"/>
    </location>
</feature>
<sequence length="803" mass="89344">MPTSQIRPKILGFINEQASAWVVATFAFLMGAVLTALLAFANFGLYERQLRQRFDLLANERFSRIQERLDGQVYRLDSLRRFFTFSDTVTRAEFNGFADPLLIGTQAYAWAPKVTNTQRRQFEQQAIAEGLPGFSIREFSPSGTLETAGSRPDYFPVLFTRSRSSMPLPTGFDIGSESVRHSAIELAGKLGSMVATPRIELVGLEPINSSGVLLLAPVMSPRGDSTREVDEATGYVMAVISLSKLMTERLPSQDNLTLTMRDLTSPPEAQLLYQSVLPAASDDIRLSTLLRMANRDYLLDIRPTAMFMQSNQSLAGSVVLMGGLLSLLLSVLLYNLVSQRQRALRLVDERTAELRLREQQLRGAHGQLSSVLNAATDVAIIATDLNGVINTFNVGAQKMLGYREDEVLGQFQLKDLQLPSELEEHARHLSQVYGYRVTAAQAIFVEADESATHKSHEWTFIRHDGSSLVVNMLVTAVRNEHEQWVGYLAVCIDITERKLVYEALAARDLLLKKISAHVPGGIYQFQIDASGESHFNYINDGMCELHGMSQEQMLLDFKSVFARVDPLDAQRVKESMRVSAQDLTPWQDEYRLNVPGHGLRWVHGHATPEAQPGGAVVWHGFLSEITDMKRVEEELRAMSVTDVLTGAYNRRYFQERLNAELARVNRHGGALSLIMLDIDHFKRVNDEYGHAVGDTVLQAICQRISTRLRRSDVFCRLGGEEFMVLCPGSTAAQAYELAIQLWNVLRSQPVDGVGLVTASFGVASWRQGEGADALLLRADSGVYAAKQAGRDRVELEKLGEASV</sequence>
<feature type="domain" description="PAS" evidence="9">
    <location>
        <begin position="364"/>
        <end position="436"/>
    </location>
</feature>
<dbReference type="Gene3D" id="3.30.450.350">
    <property type="entry name" value="CHASE domain"/>
    <property type="match status" value="1"/>
</dbReference>
<dbReference type="Pfam" id="PF00990">
    <property type="entry name" value="GGDEF"/>
    <property type="match status" value="1"/>
</dbReference>
<feature type="transmembrane region" description="Helical" evidence="8">
    <location>
        <begin position="20"/>
        <end position="45"/>
    </location>
</feature>
<organism evidence="13 14">
    <name type="scientific">Pseudomonas caspiana</name>
    <dbReference type="NCBI Taxonomy" id="1451454"/>
    <lineage>
        <taxon>Bacteria</taxon>
        <taxon>Pseudomonadati</taxon>
        <taxon>Pseudomonadota</taxon>
        <taxon>Gammaproteobacteria</taxon>
        <taxon>Pseudomonadales</taxon>
        <taxon>Pseudomonadaceae</taxon>
        <taxon>Pseudomonas</taxon>
    </lineage>
</organism>
<dbReference type="PROSITE" id="PS50113">
    <property type="entry name" value="PAC"/>
    <property type="match status" value="1"/>
</dbReference>
<dbReference type="GO" id="GO:0052621">
    <property type="term" value="F:diguanylate cyclase activity"/>
    <property type="evidence" value="ECO:0007669"/>
    <property type="project" value="UniProtKB-EC"/>
</dbReference>
<evidence type="ECO:0000256" key="5">
    <source>
        <dbReference type="ARBA" id="ARBA00022989"/>
    </source>
</evidence>
<dbReference type="InterPro" id="IPR035965">
    <property type="entry name" value="PAS-like_dom_sf"/>
</dbReference>
<dbReference type="InterPro" id="IPR006189">
    <property type="entry name" value="CHASE_dom"/>
</dbReference>
<dbReference type="Pfam" id="PF08447">
    <property type="entry name" value="PAS_3"/>
    <property type="match status" value="1"/>
</dbReference>
<keyword evidence="5 8" id="KW-1133">Transmembrane helix</keyword>
<evidence type="ECO:0000256" key="2">
    <source>
        <dbReference type="ARBA" id="ARBA00004533"/>
    </source>
</evidence>
<reference evidence="13 14" key="1">
    <citation type="journal article" date="2017" name="Syst. Appl. Microbiol.">
        <title>Pseudomonas caspiana sp. nov., a citrus pathogen in the Pseudomonas syringae phylogenetic group.</title>
        <authorList>
            <person name="Busquets A."/>
            <person name="Gomila M."/>
            <person name="Beiki F."/>
            <person name="Mulet M."/>
            <person name="Rahimian H."/>
            <person name="Garcia-Valdes E."/>
            <person name="Lalucat J."/>
        </authorList>
    </citation>
    <scope>NUCLEOTIDE SEQUENCE [LARGE SCALE GENOMIC DNA]</scope>
    <source>
        <strain evidence="13 14">FBF102</strain>
    </source>
</reference>
<evidence type="ECO:0000313" key="14">
    <source>
        <dbReference type="Proteomes" id="UP000195440"/>
    </source>
</evidence>
<keyword evidence="4 8" id="KW-0812">Transmembrane</keyword>
<dbReference type="InterPro" id="IPR043128">
    <property type="entry name" value="Rev_trsase/Diguanyl_cyclase"/>
</dbReference>
<keyword evidence="6 8" id="KW-0472">Membrane</keyword>
<dbReference type="InterPro" id="IPR001610">
    <property type="entry name" value="PAC"/>
</dbReference>
<dbReference type="SMART" id="SM00086">
    <property type="entry name" value="PAC"/>
    <property type="match status" value="2"/>
</dbReference>
<dbReference type="InterPro" id="IPR050469">
    <property type="entry name" value="Diguanylate_Cyclase"/>
</dbReference>
<evidence type="ECO:0000259" key="12">
    <source>
        <dbReference type="PROSITE" id="PS50887"/>
    </source>
</evidence>
<dbReference type="PANTHER" id="PTHR45138:SF9">
    <property type="entry name" value="DIGUANYLATE CYCLASE DGCM-RELATED"/>
    <property type="match status" value="1"/>
</dbReference>
<dbReference type="SMART" id="SM00267">
    <property type="entry name" value="GGDEF"/>
    <property type="match status" value="1"/>
</dbReference>
<evidence type="ECO:0000256" key="4">
    <source>
        <dbReference type="ARBA" id="ARBA00022692"/>
    </source>
</evidence>
<dbReference type="SUPFAM" id="SSF55785">
    <property type="entry name" value="PYP-like sensor domain (PAS domain)"/>
    <property type="match status" value="2"/>
</dbReference>
<dbReference type="Pfam" id="PF03924">
    <property type="entry name" value="CHASE"/>
    <property type="match status" value="1"/>
</dbReference>
<dbReference type="RefSeq" id="WP_087265052.1">
    <property type="nucleotide sequence ID" value="NZ_JBJGBV010000003.1"/>
</dbReference>
<dbReference type="InterPro" id="IPR000014">
    <property type="entry name" value="PAS"/>
</dbReference>
<feature type="domain" description="PAC" evidence="10">
    <location>
        <begin position="454"/>
        <end position="506"/>
    </location>
</feature>
<dbReference type="PROSITE" id="PS50887">
    <property type="entry name" value="GGDEF"/>
    <property type="match status" value="1"/>
</dbReference>
<dbReference type="Gene3D" id="3.30.70.270">
    <property type="match status" value="1"/>
</dbReference>
<comment type="catalytic activity">
    <reaction evidence="7">
        <text>2 GTP = 3',3'-c-di-GMP + 2 diphosphate</text>
        <dbReference type="Rhea" id="RHEA:24898"/>
        <dbReference type="ChEBI" id="CHEBI:33019"/>
        <dbReference type="ChEBI" id="CHEBI:37565"/>
        <dbReference type="ChEBI" id="CHEBI:58805"/>
        <dbReference type="EC" id="2.7.7.65"/>
    </reaction>
</comment>
<dbReference type="EMBL" id="LOHF01000003">
    <property type="protein sequence ID" value="OUM74801.1"/>
    <property type="molecule type" value="Genomic_DNA"/>
</dbReference>
<dbReference type="SMART" id="SM01079">
    <property type="entry name" value="CHASE"/>
    <property type="match status" value="1"/>
</dbReference>
<dbReference type="OrthoDB" id="9813903at2"/>
<feature type="domain" description="GGDEF" evidence="12">
    <location>
        <begin position="669"/>
        <end position="798"/>
    </location>
</feature>
<dbReference type="Pfam" id="PF00989">
    <property type="entry name" value="PAS"/>
    <property type="match status" value="1"/>
</dbReference>
<evidence type="ECO:0000313" key="13">
    <source>
        <dbReference type="EMBL" id="OUM74801.1"/>
    </source>
</evidence>
<dbReference type="Proteomes" id="UP000195440">
    <property type="component" value="Unassembled WGS sequence"/>
</dbReference>
<protein>
    <recommendedName>
        <fullName evidence="3">diguanylate cyclase</fullName>
        <ecNumber evidence="3">2.7.7.65</ecNumber>
    </recommendedName>
</protein>
<dbReference type="NCBIfam" id="TIGR00229">
    <property type="entry name" value="sensory_box"/>
    <property type="match status" value="1"/>
</dbReference>
<accession>A0A1Y3P8F2</accession>
<comment type="cofactor">
    <cofactor evidence="1">
        <name>Mg(2+)</name>
        <dbReference type="ChEBI" id="CHEBI:18420"/>
    </cofactor>
</comment>
<dbReference type="CDD" id="cd00130">
    <property type="entry name" value="PAS"/>
    <property type="match status" value="2"/>
</dbReference>
<dbReference type="PROSITE" id="PS50112">
    <property type="entry name" value="PAS"/>
    <property type="match status" value="2"/>
</dbReference>
<dbReference type="PROSITE" id="PS50839">
    <property type="entry name" value="CHASE"/>
    <property type="match status" value="1"/>
</dbReference>
<dbReference type="InterPro" id="IPR042240">
    <property type="entry name" value="CHASE_sf"/>
</dbReference>
<evidence type="ECO:0000259" key="9">
    <source>
        <dbReference type="PROSITE" id="PS50112"/>
    </source>
</evidence>
<evidence type="ECO:0000259" key="11">
    <source>
        <dbReference type="PROSITE" id="PS50839"/>
    </source>
</evidence>
<dbReference type="SMART" id="SM00091">
    <property type="entry name" value="PAS"/>
    <property type="match status" value="2"/>
</dbReference>
<proteinExistence type="predicted"/>
<comment type="caution">
    <text evidence="13">The sequence shown here is derived from an EMBL/GenBank/DDBJ whole genome shotgun (WGS) entry which is preliminary data.</text>
</comment>
<dbReference type="AlphaFoldDB" id="A0A1Y3P8F2"/>
<dbReference type="InterPro" id="IPR013767">
    <property type="entry name" value="PAS_fold"/>
</dbReference>
<name>A0A1Y3P8F2_9PSED</name>
<evidence type="ECO:0000256" key="3">
    <source>
        <dbReference type="ARBA" id="ARBA00012528"/>
    </source>
</evidence>
<comment type="subcellular location">
    <subcellularLocation>
        <location evidence="2">Cell inner membrane</location>
    </subcellularLocation>
</comment>
<evidence type="ECO:0000256" key="6">
    <source>
        <dbReference type="ARBA" id="ARBA00023136"/>
    </source>
</evidence>
<dbReference type="InterPro" id="IPR013655">
    <property type="entry name" value="PAS_fold_3"/>
</dbReference>
<gene>
    <name evidence="13" type="ORF">AUC60_05265</name>
</gene>
<dbReference type="NCBIfam" id="TIGR00254">
    <property type="entry name" value="GGDEF"/>
    <property type="match status" value="1"/>
</dbReference>
<evidence type="ECO:0000256" key="7">
    <source>
        <dbReference type="ARBA" id="ARBA00034247"/>
    </source>
</evidence>
<dbReference type="CDD" id="cd01949">
    <property type="entry name" value="GGDEF"/>
    <property type="match status" value="1"/>
</dbReference>
<feature type="domain" description="PAS" evidence="9">
    <location>
        <begin position="525"/>
        <end position="583"/>
    </location>
</feature>
<dbReference type="EC" id="2.7.7.65" evidence="3"/>
<dbReference type="Gene3D" id="3.30.450.20">
    <property type="entry name" value="PAS domain"/>
    <property type="match status" value="2"/>
</dbReference>
<keyword evidence="14" id="KW-1185">Reference proteome</keyword>
<feature type="domain" description="CHASE" evidence="11">
    <location>
        <begin position="85"/>
        <end position="250"/>
    </location>
</feature>
<dbReference type="GO" id="GO:0006355">
    <property type="term" value="P:regulation of DNA-templated transcription"/>
    <property type="evidence" value="ECO:0007669"/>
    <property type="project" value="InterPro"/>
</dbReference>
<dbReference type="InterPro" id="IPR029787">
    <property type="entry name" value="Nucleotide_cyclase"/>
</dbReference>
<dbReference type="InterPro" id="IPR000160">
    <property type="entry name" value="GGDEF_dom"/>
</dbReference>
<evidence type="ECO:0000256" key="1">
    <source>
        <dbReference type="ARBA" id="ARBA00001946"/>
    </source>
</evidence>
<dbReference type="PANTHER" id="PTHR45138">
    <property type="entry name" value="REGULATORY COMPONENTS OF SENSORY TRANSDUCTION SYSTEM"/>
    <property type="match status" value="1"/>
</dbReference>
<dbReference type="GO" id="GO:0007165">
    <property type="term" value="P:signal transduction"/>
    <property type="evidence" value="ECO:0007669"/>
    <property type="project" value="UniProtKB-ARBA"/>
</dbReference>
<dbReference type="FunFam" id="3.30.70.270:FF:000001">
    <property type="entry name" value="Diguanylate cyclase domain protein"/>
    <property type="match status" value="1"/>
</dbReference>
<evidence type="ECO:0000256" key="8">
    <source>
        <dbReference type="SAM" id="Phobius"/>
    </source>
</evidence>